<evidence type="ECO:0000313" key="2">
    <source>
        <dbReference type="Proteomes" id="UP000035540"/>
    </source>
</evidence>
<keyword evidence="2" id="KW-1185">Reference proteome</keyword>
<evidence type="ECO:0000313" key="1">
    <source>
        <dbReference type="EMBL" id="AKK09914.1"/>
    </source>
</evidence>
<dbReference type="AlphaFoldDB" id="A0A0G3H989"/>
<dbReference type="Proteomes" id="UP000035540">
    <property type="component" value="Chromosome"/>
</dbReference>
<accession>A0A0G3H989</accession>
<organism evidence="1 2">
    <name type="scientific">Corynebacterium testudinoris</name>
    <dbReference type="NCBI Taxonomy" id="136857"/>
    <lineage>
        <taxon>Bacteria</taxon>
        <taxon>Bacillati</taxon>
        <taxon>Actinomycetota</taxon>
        <taxon>Actinomycetes</taxon>
        <taxon>Mycobacteriales</taxon>
        <taxon>Corynebacteriaceae</taxon>
        <taxon>Corynebacterium</taxon>
    </lineage>
</organism>
<dbReference type="InterPro" id="IPR019292">
    <property type="entry name" value="McrC"/>
</dbReference>
<protein>
    <submittedName>
        <fullName evidence="1">McrBC 5-methylcytosine restriction system component</fullName>
    </submittedName>
</protein>
<proteinExistence type="predicted"/>
<dbReference type="Pfam" id="PF10117">
    <property type="entry name" value="McrBC"/>
    <property type="match status" value="1"/>
</dbReference>
<dbReference type="STRING" id="136857.CTEST_12540"/>
<dbReference type="PATRIC" id="fig|136857.5.peg.2477"/>
<dbReference type="RefSeq" id="WP_047253999.1">
    <property type="nucleotide sequence ID" value="NZ_CP011545.1"/>
</dbReference>
<name>A0A0G3H989_9CORY</name>
<reference evidence="2" key="2">
    <citation type="submission" date="2015-05" db="EMBL/GenBank/DDBJ databases">
        <title>Complete genome sequence of Corynebacterium testudinoris DSM 44614, recovered from necrotic lesions in the mouth of a tortoise.</title>
        <authorList>
            <person name="Ruckert C."/>
            <person name="Albersmeier A."/>
            <person name="Winkler A."/>
            <person name="Tauch A."/>
        </authorList>
    </citation>
    <scope>NUCLEOTIDE SEQUENCE [LARGE SCALE GENOMIC DNA]</scope>
    <source>
        <strain evidence="2">DSM 44614</strain>
    </source>
</reference>
<gene>
    <name evidence="1" type="ORF">CTEST_12540</name>
</gene>
<sequence length="427" mass="47074">MRRRVIEVVEGEPVRALSGVELVDLTRARARLQGRLKPRLSLFKDSARGIVPRNVVGTISINARTSLRVVPKVGDDQDWVGAAIDLMLPERASIAGHRQASRSGGRNSLEAGLAAIFQERLERAMRAEGPIEVLHTEFPHSNALTGRLNVDRWLLEKPFRQLTFPVHRSVLDTNNELTAALSLAATILSRSVTDGTVRNALVKLSHEVRPGLPDTVSVDPSVIGRPLPQQWSAYNEAWSIAQVVLSNSRFASRHGTLSGVEVALEPWVLLEELLDRTVRAVVRKGKVDGYDWHNQRHPAVQILQPSTAPSEAASLARLLSIRKAYPENLIIGPDGPIASFEAKYSRPKKPESIRNHMYQLLTTAAHAGSPQAILVYPELSEPIHWNTVDSRTPVKSVFAVGLNLYAYSKRTGVAERAQQISDLLLPS</sequence>
<reference evidence="1 2" key="1">
    <citation type="journal article" date="2015" name="Genome Announc.">
        <title>Complete Genome Sequence of the Type Strain Corynebacterium testudinoris DSM 44614, Recovered from Necrotic Lesions in the Mouth of a Tortoise.</title>
        <authorList>
            <person name="Ruckert C."/>
            <person name="Kriete M."/>
            <person name="Jaenicke S."/>
            <person name="Winkler A."/>
            <person name="Tauch A."/>
        </authorList>
    </citation>
    <scope>NUCLEOTIDE SEQUENCE [LARGE SCALE GENOMIC DNA]</scope>
    <source>
        <strain evidence="1 2">DSM 44614</strain>
    </source>
</reference>
<dbReference type="OrthoDB" id="5097804at2"/>
<dbReference type="EMBL" id="CP011545">
    <property type="protein sequence ID" value="AKK09914.1"/>
    <property type="molecule type" value="Genomic_DNA"/>
</dbReference>
<dbReference type="KEGG" id="cted:CTEST_12540"/>